<proteinExistence type="predicted"/>
<evidence type="ECO:0000313" key="2">
    <source>
        <dbReference type="EMBL" id="WBO83454.1"/>
    </source>
</evidence>
<accession>A0ABY7PL70</accession>
<organism evidence="2 3">
    <name type="scientific">Hymenobacter yonginensis</name>
    <dbReference type="NCBI Taxonomy" id="748197"/>
    <lineage>
        <taxon>Bacteria</taxon>
        <taxon>Pseudomonadati</taxon>
        <taxon>Bacteroidota</taxon>
        <taxon>Cytophagia</taxon>
        <taxon>Cytophagales</taxon>
        <taxon>Hymenobacteraceae</taxon>
        <taxon>Hymenobacter</taxon>
    </lineage>
</organism>
<reference evidence="2 3" key="1">
    <citation type="journal article" date="2011" name="Int. J. Syst. Evol. Microbiol.">
        <title>Hymenobacter yonginensis sp. nov., isolated from a mesotrophic artificial lake.</title>
        <authorList>
            <person name="Joung Y."/>
            <person name="Cho S.H."/>
            <person name="Kim H."/>
            <person name="Kim S.B."/>
            <person name="Joh K."/>
        </authorList>
    </citation>
    <scope>NUCLEOTIDE SEQUENCE [LARGE SCALE GENOMIC DNA]</scope>
    <source>
        <strain evidence="2 3">KCTC 22745</strain>
    </source>
</reference>
<dbReference type="Proteomes" id="UP001211872">
    <property type="component" value="Chromosome"/>
</dbReference>
<gene>
    <name evidence="2" type="ORF">O9Z63_13805</name>
</gene>
<name>A0ABY7PL70_9BACT</name>
<protein>
    <recommendedName>
        <fullName evidence="4">Anti-sigma factor</fullName>
    </recommendedName>
</protein>
<feature type="compositionally biased region" description="Polar residues" evidence="1">
    <location>
        <begin position="244"/>
        <end position="260"/>
    </location>
</feature>
<dbReference type="EMBL" id="CP115396">
    <property type="protein sequence ID" value="WBO83454.1"/>
    <property type="molecule type" value="Genomic_DNA"/>
</dbReference>
<evidence type="ECO:0000256" key="1">
    <source>
        <dbReference type="SAM" id="MobiDB-lite"/>
    </source>
</evidence>
<keyword evidence="3" id="KW-1185">Reference proteome</keyword>
<dbReference type="RefSeq" id="WP_270125862.1">
    <property type="nucleotide sequence ID" value="NZ_CP115396.1"/>
</dbReference>
<feature type="region of interest" description="Disordered" evidence="1">
    <location>
        <begin position="239"/>
        <end position="260"/>
    </location>
</feature>
<evidence type="ECO:0000313" key="3">
    <source>
        <dbReference type="Proteomes" id="UP001211872"/>
    </source>
</evidence>
<evidence type="ECO:0008006" key="4">
    <source>
        <dbReference type="Google" id="ProtNLM"/>
    </source>
</evidence>
<sequence>MNDKETGLENFVERHRADFDVFEPRPDLWDAIEAQLADSAAAPATATPDEEPAPLRVVRLHPAAEAPATPAPAARRATWLPRPAMAAATAALLLAGLGAIWSNTNSHSGAWTATTATVAPPATAAGIESPAGLSFGFEAEPIAEAASASPAQRLTQEVRRMESYFAVQIEERQAQLQKLEAAMPAGAAADWQRELAGLDSTYRQLKQELYRNPEPTVVLDAMNRNLQIRLDILNQQTRTREQMQEYQAQGTPAATNQPQP</sequence>